<dbReference type="InterPro" id="IPR016181">
    <property type="entry name" value="Acyl_CoA_acyltransferase"/>
</dbReference>
<proteinExistence type="predicted"/>
<organism evidence="1 2">
    <name type="scientific">Diplogelasinospora grovesii</name>
    <dbReference type="NCBI Taxonomy" id="303347"/>
    <lineage>
        <taxon>Eukaryota</taxon>
        <taxon>Fungi</taxon>
        <taxon>Dikarya</taxon>
        <taxon>Ascomycota</taxon>
        <taxon>Pezizomycotina</taxon>
        <taxon>Sordariomycetes</taxon>
        <taxon>Sordariomycetidae</taxon>
        <taxon>Sordariales</taxon>
        <taxon>Diplogelasinosporaceae</taxon>
        <taxon>Diplogelasinospora</taxon>
    </lineage>
</organism>
<keyword evidence="2" id="KW-1185">Reference proteome</keyword>
<dbReference type="Gene3D" id="3.40.630.30">
    <property type="match status" value="1"/>
</dbReference>
<dbReference type="InterPro" id="IPR053013">
    <property type="entry name" value="LAT"/>
</dbReference>
<dbReference type="PANTHER" id="PTHR34815">
    <property type="entry name" value="LYSINE ACETYLTRANSFERASE"/>
    <property type="match status" value="1"/>
</dbReference>
<dbReference type="PANTHER" id="PTHR34815:SF4">
    <property type="entry name" value="N-ACETYLTRANSFERASE DOMAIN-CONTAINING PROTEIN"/>
    <property type="match status" value="1"/>
</dbReference>
<dbReference type="EMBL" id="MU853881">
    <property type="protein sequence ID" value="KAK3936499.1"/>
    <property type="molecule type" value="Genomic_DNA"/>
</dbReference>
<gene>
    <name evidence="1" type="ORF">QBC46DRAFT_269457</name>
</gene>
<dbReference type="Proteomes" id="UP001303473">
    <property type="component" value="Unassembled WGS sequence"/>
</dbReference>
<accession>A0AAN6S111</accession>
<evidence type="ECO:0000313" key="2">
    <source>
        <dbReference type="Proteomes" id="UP001303473"/>
    </source>
</evidence>
<protein>
    <submittedName>
        <fullName evidence="1">Uncharacterized protein</fullName>
    </submittedName>
</protein>
<dbReference type="AlphaFoldDB" id="A0AAN6S111"/>
<reference evidence="2" key="1">
    <citation type="journal article" date="2023" name="Mol. Phylogenet. Evol.">
        <title>Genome-scale phylogeny and comparative genomics of the fungal order Sordariales.</title>
        <authorList>
            <person name="Hensen N."/>
            <person name="Bonometti L."/>
            <person name="Westerberg I."/>
            <person name="Brannstrom I.O."/>
            <person name="Guillou S."/>
            <person name="Cros-Aarteil S."/>
            <person name="Calhoun S."/>
            <person name="Haridas S."/>
            <person name="Kuo A."/>
            <person name="Mondo S."/>
            <person name="Pangilinan J."/>
            <person name="Riley R."/>
            <person name="LaButti K."/>
            <person name="Andreopoulos B."/>
            <person name="Lipzen A."/>
            <person name="Chen C."/>
            <person name="Yan M."/>
            <person name="Daum C."/>
            <person name="Ng V."/>
            <person name="Clum A."/>
            <person name="Steindorff A."/>
            <person name="Ohm R.A."/>
            <person name="Martin F."/>
            <person name="Silar P."/>
            <person name="Natvig D.O."/>
            <person name="Lalanne C."/>
            <person name="Gautier V."/>
            <person name="Ament-Velasquez S.L."/>
            <person name="Kruys A."/>
            <person name="Hutchinson M.I."/>
            <person name="Powell A.J."/>
            <person name="Barry K."/>
            <person name="Miller A.N."/>
            <person name="Grigoriev I.V."/>
            <person name="Debuchy R."/>
            <person name="Gladieux P."/>
            <person name="Hiltunen Thoren M."/>
            <person name="Johannesson H."/>
        </authorList>
    </citation>
    <scope>NUCLEOTIDE SEQUENCE [LARGE SCALE GENOMIC DNA]</scope>
    <source>
        <strain evidence="2">CBS 340.73</strain>
    </source>
</reference>
<evidence type="ECO:0000313" key="1">
    <source>
        <dbReference type="EMBL" id="KAK3936499.1"/>
    </source>
</evidence>
<comment type="caution">
    <text evidence="1">The sequence shown here is derived from an EMBL/GenBank/DDBJ whole genome shotgun (WGS) entry which is preliminary data.</text>
</comment>
<feature type="non-terminal residue" evidence="1">
    <location>
        <position position="149"/>
    </location>
</feature>
<name>A0AAN6S111_9PEZI</name>
<sequence>MITVNGPHGPTGCVFGEATRPQRLLCYKLAATSFRYPLSTADHVEMEEEFLSQRPLTSGKGWRFWCLADAADPEARVLATCKTLHKDMLVRECASGRPAERRQIYCVATVIVDERYRGRGLATFLLREVARMDGPGGAAASMLYSSVGN</sequence>
<dbReference type="SUPFAM" id="SSF55729">
    <property type="entry name" value="Acyl-CoA N-acyltransferases (Nat)"/>
    <property type="match status" value="1"/>
</dbReference>